<dbReference type="PANTHER" id="PTHR33507">
    <property type="entry name" value="INNER MEMBRANE PROTEIN YBBJ"/>
    <property type="match status" value="1"/>
</dbReference>
<evidence type="ECO:0000313" key="7">
    <source>
        <dbReference type="EMBL" id="MCT7377517.1"/>
    </source>
</evidence>
<sequence>MLISILTELGPWNWVLLGFVLLALEILIPGVFLLWIGIAAILTGALSLQLWSMAFWSWQIQVLVFLALSLASAYSGKRLMDARRGEETDQPLLNQRAKQLVGRTAALEEPITEGRGRIRLGDTLWRVSGPDLPAGTRVRVVAAKGGELQVEAIQA</sequence>
<evidence type="ECO:0000256" key="2">
    <source>
        <dbReference type="ARBA" id="ARBA00022692"/>
    </source>
</evidence>
<dbReference type="Pfam" id="PF01957">
    <property type="entry name" value="NfeD"/>
    <property type="match status" value="1"/>
</dbReference>
<dbReference type="InterPro" id="IPR012340">
    <property type="entry name" value="NA-bd_OB-fold"/>
</dbReference>
<comment type="caution">
    <text evidence="7">The sequence shown here is derived from an EMBL/GenBank/DDBJ whole genome shotgun (WGS) entry which is preliminary data.</text>
</comment>
<reference evidence="7 8" key="1">
    <citation type="submission" date="2022-09" db="EMBL/GenBank/DDBJ databases">
        <title>Chelativorans salina sp. nov., a novel slightly halophilic bacterium isolated from a saline lake sediment enrichment.</title>
        <authorList>
            <person name="Gao L."/>
            <person name="Fang B.-Z."/>
            <person name="Li W.-J."/>
        </authorList>
    </citation>
    <scope>NUCLEOTIDE SEQUENCE [LARGE SCALE GENOMIC DNA]</scope>
    <source>
        <strain evidence="7 8">EGI FJ00035</strain>
    </source>
</reference>
<evidence type="ECO:0000313" key="8">
    <source>
        <dbReference type="Proteomes" id="UP001320831"/>
    </source>
</evidence>
<dbReference type="PANTHER" id="PTHR33507:SF3">
    <property type="entry name" value="INNER MEMBRANE PROTEIN YBBJ"/>
    <property type="match status" value="1"/>
</dbReference>
<feature type="transmembrane region" description="Helical" evidence="5">
    <location>
        <begin position="54"/>
        <end position="74"/>
    </location>
</feature>
<dbReference type="InterPro" id="IPR052165">
    <property type="entry name" value="Membrane_assoc_protease"/>
</dbReference>
<keyword evidence="4 5" id="KW-0472">Membrane</keyword>
<keyword evidence="3 5" id="KW-1133">Transmembrane helix</keyword>
<gene>
    <name evidence="7" type="ORF">N5A92_21090</name>
</gene>
<dbReference type="EMBL" id="JAOCZP010000008">
    <property type="protein sequence ID" value="MCT7377517.1"/>
    <property type="molecule type" value="Genomic_DNA"/>
</dbReference>
<dbReference type="Gene3D" id="2.40.50.140">
    <property type="entry name" value="Nucleic acid-binding proteins"/>
    <property type="match status" value="1"/>
</dbReference>
<dbReference type="Proteomes" id="UP001320831">
    <property type="component" value="Unassembled WGS sequence"/>
</dbReference>
<keyword evidence="8" id="KW-1185">Reference proteome</keyword>
<evidence type="ECO:0000259" key="6">
    <source>
        <dbReference type="Pfam" id="PF01957"/>
    </source>
</evidence>
<proteinExistence type="predicted"/>
<comment type="subcellular location">
    <subcellularLocation>
        <location evidence="1">Membrane</location>
        <topology evidence="1">Multi-pass membrane protein</topology>
    </subcellularLocation>
</comment>
<evidence type="ECO:0000256" key="5">
    <source>
        <dbReference type="SAM" id="Phobius"/>
    </source>
</evidence>
<evidence type="ECO:0000256" key="3">
    <source>
        <dbReference type="ARBA" id="ARBA00022989"/>
    </source>
</evidence>
<keyword evidence="2 5" id="KW-0812">Transmembrane</keyword>
<feature type="transmembrane region" description="Helical" evidence="5">
    <location>
        <begin position="12"/>
        <end position="42"/>
    </location>
</feature>
<name>A0ABT2LUI5_9HYPH</name>
<evidence type="ECO:0000256" key="1">
    <source>
        <dbReference type="ARBA" id="ARBA00004141"/>
    </source>
</evidence>
<organism evidence="7 8">
    <name type="scientific">Chelativorans salis</name>
    <dbReference type="NCBI Taxonomy" id="2978478"/>
    <lineage>
        <taxon>Bacteria</taxon>
        <taxon>Pseudomonadati</taxon>
        <taxon>Pseudomonadota</taxon>
        <taxon>Alphaproteobacteria</taxon>
        <taxon>Hyphomicrobiales</taxon>
        <taxon>Phyllobacteriaceae</taxon>
        <taxon>Chelativorans</taxon>
    </lineage>
</organism>
<dbReference type="InterPro" id="IPR002810">
    <property type="entry name" value="NfeD-like_C"/>
</dbReference>
<evidence type="ECO:0000256" key="4">
    <source>
        <dbReference type="ARBA" id="ARBA00023136"/>
    </source>
</evidence>
<feature type="domain" description="NfeD-like C-terminal" evidence="6">
    <location>
        <begin position="98"/>
        <end position="151"/>
    </location>
</feature>
<protein>
    <submittedName>
        <fullName evidence="7">NfeD family protein</fullName>
    </submittedName>
</protein>
<dbReference type="RefSeq" id="WP_260906079.1">
    <property type="nucleotide sequence ID" value="NZ_JAOCZP010000008.1"/>
</dbReference>
<accession>A0ABT2LUI5</accession>